<comment type="caution">
    <text evidence="1">The sequence shown here is derived from an EMBL/GenBank/DDBJ whole genome shotgun (WGS) entry which is preliminary data.</text>
</comment>
<protein>
    <submittedName>
        <fullName evidence="1">Uncharacterized protein</fullName>
    </submittedName>
</protein>
<organism evidence="1">
    <name type="scientific">marine sediment metagenome</name>
    <dbReference type="NCBI Taxonomy" id="412755"/>
    <lineage>
        <taxon>unclassified sequences</taxon>
        <taxon>metagenomes</taxon>
        <taxon>ecological metagenomes</taxon>
    </lineage>
</organism>
<accession>A0A0F9B5T6</accession>
<sequence>MIKNTKNLSLTFSPKALLSVVPTVVPFGIQKFLFSLGSLVETLVFGIFTTFEKQENYINFRVLFTKVKLFDSFRV</sequence>
<reference evidence="1" key="1">
    <citation type="journal article" date="2015" name="Nature">
        <title>Complex archaea that bridge the gap between prokaryotes and eukaryotes.</title>
        <authorList>
            <person name="Spang A."/>
            <person name="Saw J.H."/>
            <person name="Jorgensen S.L."/>
            <person name="Zaremba-Niedzwiedzka K."/>
            <person name="Martijn J."/>
            <person name="Lind A.E."/>
            <person name="van Eijk R."/>
            <person name="Schleper C."/>
            <person name="Guy L."/>
            <person name="Ettema T.J."/>
        </authorList>
    </citation>
    <scope>NUCLEOTIDE SEQUENCE</scope>
</reference>
<proteinExistence type="predicted"/>
<evidence type="ECO:0000313" key="1">
    <source>
        <dbReference type="EMBL" id="KKL17035.1"/>
    </source>
</evidence>
<dbReference type="AlphaFoldDB" id="A0A0F9B5T6"/>
<gene>
    <name evidence="1" type="ORF">LCGC14_2489590</name>
</gene>
<dbReference type="EMBL" id="LAZR01039427">
    <property type="protein sequence ID" value="KKL17035.1"/>
    <property type="molecule type" value="Genomic_DNA"/>
</dbReference>
<name>A0A0F9B5T6_9ZZZZ</name>